<dbReference type="EMBL" id="CP113517">
    <property type="protein sequence ID" value="WAR45593.1"/>
    <property type="molecule type" value="Genomic_DNA"/>
</dbReference>
<dbReference type="RefSeq" id="WP_255186502.1">
    <property type="nucleotide sequence ID" value="NZ_CP113517.1"/>
</dbReference>
<reference evidence="2" key="1">
    <citation type="submission" date="2022-11" db="EMBL/GenBank/DDBJ databases">
        <title>Methylomonas rapida sp. nov., Carotenoid-Producing Obligate Methanotrophs with High Growth Characteristics and Biotechnological Potential.</title>
        <authorList>
            <person name="Tikhonova E.N."/>
            <person name="Suleimanov R.Z."/>
            <person name="Miroshnikov K."/>
            <person name="Oshkin I.Y."/>
            <person name="Belova S.E."/>
            <person name="Danilova O.V."/>
            <person name="Ashikhmin A."/>
            <person name="Konopkin A."/>
            <person name="But S.Y."/>
            <person name="Khmelenina V.N."/>
            <person name="Kuznetsov N."/>
            <person name="Pimenov N.V."/>
            <person name="Dedysh S.N."/>
        </authorList>
    </citation>
    <scope>NUCLEOTIDE SEQUENCE</scope>
    <source>
        <strain evidence="2">MP1</strain>
    </source>
</reference>
<evidence type="ECO:0008006" key="4">
    <source>
        <dbReference type="Google" id="ProtNLM"/>
    </source>
</evidence>
<name>A0ABY7GM56_9GAMM</name>
<proteinExistence type="predicted"/>
<accession>A0ABY7GM56</accession>
<evidence type="ECO:0000313" key="2">
    <source>
        <dbReference type="EMBL" id="WAR45593.1"/>
    </source>
</evidence>
<feature type="transmembrane region" description="Helical" evidence="1">
    <location>
        <begin position="12"/>
        <end position="38"/>
    </location>
</feature>
<evidence type="ECO:0000313" key="3">
    <source>
        <dbReference type="Proteomes" id="UP001162780"/>
    </source>
</evidence>
<dbReference type="Proteomes" id="UP001162780">
    <property type="component" value="Chromosome"/>
</dbReference>
<organism evidence="2 3">
    <name type="scientific">Methylomonas rapida</name>
    <dbReference type="NCBI Taxonomy" id="2963939"/>
    <lineage>
        <taxon>Bacteria</taxon>
        <taxon>Pseudomonadati</taxon>
        <taxon>Pseudomonadota</taxon>
        <taxon>Gammaproteobacteria</taxon>
        <taxon>Methylococcales</taxon>
        <taxon>Methylococcaceae</taxon>
        <taxon>Methylomonas</taxon>
    </lineage>
</organism>
<gene>
    <name evidence="2" type="ORF">NM686_003505</name>
</gene>
<evidence type="ECO:0000256" key="1">
    <source>
        <dbReference type="SAM" id="Phobius"/>
    </source>
</evidence>
<keyword evidence="1" id="KW-0812">Transmembrane</keyword>
<protein>
    <recommendedName>
        <fullName evidence="4">Transmembrane protein</fullName>
    </recommendedName>
</protein>
<sequence length="57" mass="6544">MNATHWARIKCFIVLFIFMIISIGPIPITSSIGLYVVVFRPLWFKKLVETVYADKVG</sequence>
<keyword evidence="3" id="KW-1185">Reference proteome</keyword>
<keyword evidence="1" id="KW-0472">Membrane</keyword>
<keyword evidence="1" id="KW-1133">Transmembrane helix</keyword>